<dbReference type="GO" id="GO:0016763">
    <property type="term" value="F:pentosyltransferase activity"/>
    <property type="evidence" value="ECO:0007669"/>
    <property type="project" value="TreeGrafter"/>
</dbReference>
<feature type="transmembrane region" description="Helical" evidence="8">
    <location>
        <begin position="245"/>
        <end position="265"/>
    </location>
</feature>
<evidence type="ECO:0000256" key="1">
    <source>
        <dbReference type="ARBA" id="ARBA00004651"/>
    </source>
</evidence>
<dbReference type="GO" id="GO:0009103">
    <property type="term" value="P:lipopolysaccharide biosynthetic process"/>
    <property type="evidence" value="ECO:0007669"/>
    <property type="project" value="UniProtKB-ARBA"/>
</dbReference>
<keyword evidence="3" id="KW-0328">Glycosyltransferase</keyword>
<keyword evidence="5 8" id="KW-0812">Transmembrane</keyword>
<evidence type="ECO:0000313" key="10">
    <source>
        <dbReference type="EMBL" id="BBH88281.1"/>
    </source>
</evidence>
<gene>
    <name evidence="10" type="ORF">KTC_30320</name>
</gene>
<feature type="transmembrane region" description="Helical" evidence="8">
    <location>
        <begin position="375"/>
        <end position="393"/>
    </location>
</feature>
<evidence type="ECO:0000256" key="4">
    <source>
        <dbReference type="ARBA" id="ARBA00022679"/>
    </source>
</evidence>
<feature type="transmembrane region" description="Helical" evidence="8">
    <location>
        <begin position="405"/>
        <end position="427"/>
    </location>
</feature>
<reference evidence="10" key="1">
    <citation type="submission" date="2018-12" db="EMBL/GenBank/DDBJ databases">
        <title>Novel natural products biosynthetic potential of the class Ktedonobacteria.</title>
        <authorList>
            <person name="Zheng Y."/>
            <person name="Saitou A."/>
            <person name="Wang C.M."/>
            <person name="Toyoda A."/>
            <person name="Minakuchi Y."/>
            <person name="Sekiguchi Y."/>
            <person name="Ueda K."/>
            <person name="Takano H."/>
            <person name="Sakai Y."/>
            <person name="Yokota A."/>
            <person name="Yabe S."/>
        </authorList>
    </citation>
    <scope>NUCLEOTIDE SEQUENCE</scope>
    <source>
        <strain evidence="10">COM3</strain>
    </source>
</reference>
<feature type="transmembrane region" description="Helical" evidence="8">
    <location>
        <begin position="200"/>
        <end position="233"/>
    </location>
</feature>
<comment type="subcellular location">
    <subcellularLocation>
        <location evidence="1">Cell membrane</location>
        <topology evidence="1">Multi-pass membrane protein</topology>
    </subcellularLocation>
</comment>
<feature type="transmembrane region" description="Helical" evidence="8">
    <location>
        <begin position="70"/>
        <end position="88"/>
    </location>
</feature>
<feature type="transmembrane region" description="Helical" evidence="8">
    <location>
        <begin position="38"/>
        <end position="58"/>
    </location>
</feature>
<feature type="transmembrane region" description="Helical" evidence="8">
    <location>
        <begin position="124"/>
        <end position="143"/>
    </location>
</feature>
<dbReference type="InterPro" id="IPR050297">
    <property type="entry name" value="LipidA_mod_glycosyltrf_83"/>
</dbReference>
<feature type="transmembrane region" description="Helical" evidence="8">
    <location>
        <begin position="149"/>
        <end position="167"/>
    </location>
</feature>
<feature type="transmembrane region" description="Helical" evidence="8">
    <location>
        <begin position="347"/>
        <end position="369"/>
    </location>
</feature>
<keyword evidence="6 8" id="KW-1133">Transmembrane helix</keyword>
<organism evidence="10">
    <name type="scientific">Thermosporothrix sp. COM3</name>
    <dbReference type="NCBI Taxonomy" id="2490863"/>
    <lineage>
        <taxon>Bacteria</taxon>
        <taxon>Bacillati</taxon>
        <taxon>Chloroflexota</taxon>
        <taxon>Ktedonobacteria</taxon>
        <taxon>Ktedonobacterales</taxon>
        <taxon>Thermosporotrichaceae</taxon>
        <taxon>Thermosporothrix</taxon>
    </lineage>
</organism>
<proteinExistence type="predicted"/>
<dbReference type="GO" id="GO:0005886">
    <property type="term" value="C:plasma membrane"/>
    <property type="evidence" value="ECO:0007669"/>
    <property type="project" value="UniProtKB-SubCell"/>
</dbReference>
<evidence type="ECO:0000256" key="2">
    <source>
        <dbReference type="ARBA" id="ARBA00022475"/>
    </source>
</evidence>
<accession>A0A455SLX5</accession>
<keyword evidence="4" id="KW-0808">Transferase</keyword>
<dbReference type="InterPro" id="IPR038731">
    <property type="entry name" value="RgtA/B/C-like"/>
</dbReference>
<keyword evidence="7 8" id="KW-0472">Membrane</keyword>
<evidence type="ECO:0000256" key="3">
    <source>
        <dbReference type="ARBA" id="ARBA00022676"/>
    </source>
</evidence>
<dbReference type="PANTHER" id="PTHR33908:SF11">
    <property type="entry name" value="MEMBRANE PROTEIN"/>
    <property type="match status" value="1"/>
</dbReference>
<protein>
    <recommendedName>
        <fullName evidence="9">Glycosyltransferase RgtA/B/C/D-like domain-containing protein</fullName>
    </recommendedName>
</protein>
<evidence type="ECO:0000256" key="6">
    <source>
        <dbReference type="ARBA" id="ARBA00022989"/>
    </source>
</evidence>
<feature type="transmembrane region" description="Helical" evidence="8">
    <location>
        <begin position="304"/>
        <end position="326"/>
    </location>
</feature>
<dbReference type="EMBL" id="AP019376">
    <property type="protein sequence ID" value="BBH88281.1"/>
    <property type="molecule type" value="Genomic_DNA"/>
</dbReference>
<feature type="domain" description="Glycosyltransferase RgtA/B/C/D-like" evidence="9">
    <location>
        <begin position="98"/>
        <end position="252"/>
    </location>
</feature>
<evidence type="ECO:0000256" key="7">
    <source>
        <dbReference type="ARBA" id="ARBA00023136"/>
    </source>
</evidence>
<dbReference type="PANTHER" id="PTHR33908">
    <property type="entry name" value="MANNOSYLTRANSFERASE YKCB-RELATED"/>
    <property type="match status" value="1"/>
</dbReference>
<name>A0A455SLX5_9CHLR</name>
<sequence>MLYFYSDEVYTEVMGELVSSRSSATETEAARYSSTSHLLALSLSLFLIAVALVPRVLLATRLDMVTDEIVYFRAGRLYFPLVTHLQFWSTAWSYNYEHPPLVKLLIGAALALNNTIGHPLPDLLAARLPGLLSGTLLLPAIYLLGRRPFGAQAAFLAALSLALSPWLSYFSALAYLDMPMTTLITVAFLLIWHAHARPGLYPVAAALAALAFASKYTAILAVPPMILYTLYHFCVLERRRPPLKYGLLAVGIGVLVFLLADPAIWTNPPKRLYHSFLFELQHAINGHDFFLAGHYMTHVPRWTVLYILLVKLSVFLTIPAGLFLLYGLFQLVRFHLRPTMELERASALAFGVCWLGGLLLTFCLLNIVVGTHYHLPLAPAVALTGCAALVAVLKAGLARIPRPHPAYVLVPALLATCTSHLLGLLTVPAAEGYTSEPFQGENTTLQVAYPGYRDAVLWLAQHTDKPARVGLVARDQTLDKKIDDLSWFAFNRDLPARFQLEEVTPDQPAKVYQRYDYLIWPAHLQQRNAPLPAPWAHHIIYVFTGGQTTYCVIAARP</sequence>
<dbReference type="AlphaFoldDB" id="A0A455SLX5"/>
<evidence type="ECO:0000256" key="5">
    <source>
        <dbReference type="ARBA" id="ARBA00022692"/>
    </source>
</evidence>
<evidence type="ECO:0000259" key="9">
    <source>
        <dbReference type="Pfam" id="PF13231"/>
    </source>
</evidence>
<evidence type="ECO:0000256" key="8">
    <source>
        <dbReference type="SAM" id="Phobius"/>
    </source>
</evidence>
<dbReference type="Pfam" id="PF13231">
    <property type="entry name" value="PMT_2"/>
    <property type="match status" value="1"/>
</dbReference>
<keyword evidence="2" id="KW-1003">Cell membrane</keyword>